<dbReference type="GO" id="GO:0005351">
    <property type="term" value="F:carbohydrate:proton symporter activity"/>
    <property type="evidence" value="ECO:0007669"/>
    <property type="project" value="TreeGrafter"/>
</dbReference>
<dbReference type="InterPro" id="IPR005828">
    <property type="entry name" value="MFS_sugar_transport-like"/>
</dbReference>
<feature type="transmembrane region" description="Helical" evidence="9">
    <location>
        <begin position="545"/>
        <end position="563"/>
    </location>
</feature>
<evidence type="ECO:0000256" key="6">
    <source>
        <dbReference type="ARBA" id="ARBA00023136"/>
    </source>
</evidence>
<feature type="region of interest" description="Disordered" evidence="8">
    <location>
        <begin position="1"/>
        <end position="33"/>
    </location>
</feature>
<dbReference type="InterPro" id="IPR003663">
    <property type="entry name" value="Sugar/inositol_transpt"/>
</dbReference>
<evidence type="ECO:0000256" key="5">
    <source>
        <dbReference type="ARBA" id="ARBA00022989"/>
    </source>
</evidence>
<evidence type="ECO:0000256" key="9">
    <source>
        <dbReference type="SAM" id="Phobius"/>
    </source>
</evidence>
<dbReference type="Gene3D" id="1.20.1250.20">
    <property type="entry name" value="MFS general substrate transporter like domains"/>
    <property type="match status" value="1"/>
</dbReference>
<feature type="transmembrane region" description="Helical" evidence="9">
    <location>
        <begin position="471"/>
        <end position="498"/>
    </location>
</feature>
<gene>
    <name evidence="11" type="primary">MAL</name>
    <name evidence="11" type="ORF">O9K51_02175</name>
</gene>
<dbReference type="InterPro" id="IPR036259">
    <property type="entry name" value="MFS_trans_sf"/>
</dbReference>
<feature type="transmembrane region" description="Helical" evidence="9">
    <location>
        <begin position="201"/>
        <end position="219"/>
    </location>
</feature>
<evidence type="ECO:0000256" key="2">
    <source>
        <dbReference type="ARBA" id="ARBA00010992"/>
    </source>
</evidence>
<accession>A0AB34FXF4</accession>
<dbReference type="NCBIfam" id="TIGR00879">
    <property type="entry name" value="SP"/>
    <property type="match status" value="1"/>
</dbReference>
<keyword evidence="5 9" id="KW-1133">Transmembrane helix</keyword>
<feature type="transmembrane region" description="Helical" evidence="9">
    <location>
        <begin position="259"/>
        <end position="282"/>
    </location>
</feature>
<evidence type="ECO:0000256" key="3">
    <source>
        <dbReference type="ARBA" id="ARBA00022448"/>
    </source>
</evidence>
<dbReference type="AlphaFoldDB" id="A0AB34FXF4"/>
<evidence type="ECO:0000256" key="8">
    <source>
        <dbReference type="SAM" id="MobiDB-lite"/>
    </source>
</evidence>
<feature type="transmembrane region" description="Helical" evidence="9">
    <location>
        <begin position="119"/>
        <end position="141"/>
    </location>
</feature>
<feature type="transmembrane region" description="Helical" evidence="9">
    <location>
        <begin position="225"/>
        <end position="247"/>
    </location>
</feature>
<dbReference type="GO" id="GO:0016020">
    <property type="term" value="C:membrane"/>
    <property type="evidence" value="ECO:0007669"/>
    <property type="project" value="UniProtKB-SubCell"/>
</dbReference>
<feature type="transmembrane region" description="Helical" evidence="9">
    <location>
        <begin position="380"/>
        <end position="398"/>
    </location>
</feature>
<dbReference type="SUPFAM" id="SSF103473">
    <property type="entry name" value="MFS general substrate transporter"/>
    <property type="match status" value="1"/>
</dbReference>
<feature type="transmembrane region" description="Helical" evidence="9">
    <location>
        <begin position="294"/>
        <end position="311"/>
    </location>
</feature>
<dbReference type="PROSITE" id="PS00217">
    <property type="entry name" value="SUGAR_TRANSPORT_2"/>
    <property type="match status" value="1"/>
</dbReference>
<proteinExistence type="inferred from homology"/>
<feature type="domain" description="Major facilitator superfamily (MFS) profile" evidence="10">
    <location>
        <begin position="117"/>
        <end position="567"/>
    </location>
</feature>
<comment type="similarity">
    <text evidence="2 7">Belongs to the major facilitator superfamily. Sugar transporter (TC 2.A.1.1) family.</text>
</comment>
<evidence type="ECO:0000256" key="7">
    <source>
        <dbReference type="RuleBase" id="RU003346"/>
    </source>
</evidence>
<dbReference type="InterPro" id="IPR050360">
    <property type="entry name" value="MFS_Sugar_Transporters"/>
</dbReference>
<feature type="transmembrane region" description="Helical" evidence="9">
    <location>
        <begin position="418"/>
        <end position="436"/>
    </location>
</feature>
<dbReference type="PROSITE" id="PS50850">
    <property type="entry name" value="MFS"/>
    <property type="match status" value="1"/>
</dbReference>
<dbReference type="EMBL" id="JAQHRD010000002">
    <property type="protein sequence ID" value="KAJ6443789.1"/>
    <property type="molecule type" value="Genomic_DNA"/>
</dbReference>
<evidence type="ECO:0000313" key="12">
    <source>
        <dbReference type="Proteomes" id="UP001163105"/>
    </source>
</evidence>
<comment type="caution">
    <text evidence="11">The sequence shown here is derived from an EMBL/GenBank/DDBJ whole genome shotgun (WGS) entry which is preliminary data.</text>
</comment>
<evidence type="ECO:0000313" key="11">
    <source>
        <dbReference type="EMBL" id="KAJ6443789.1"/>
    </source>
</evidence>
<dbReference type="Proteomes" id="UP001163105">
    <property type="component" value="Unassembled WGS sequence"/>
</dbReference>
<feature type="transmembrane region" description="Helical" evidence="9">
    <location>
        <begin position="172"/>
        <end position="194"/>
    </location>
</feature>
<keyword evidence="4 9" id="KW-0812">Transmembrane</keyword>
<protein>
    <submittedName>
        <fullName evidence="11">Maltose permease</fullName>
    </submittedName>
</protein>
<dbReference type="PANTHER" id="PTHR48022:SF49">
    <property type="entry name" value="SUGAR TRANSPORTER, PUTATIVE (AFU_ORTHOLOGUE AFUA_8G01340)-RELATED"/>
    <property type="match status" value="1"/>
</dbReference>
<dbReference type="InterPro" id="IPR020846">
    <property type="entry name" value="MFS_dom"/>
</dbReference>
<keyword evidence="6 9" id="KW-0472">Membrane</keyword>
<name>A0AB34FXF4_9HYPO</name>
<evidence type="ECO:0000256" key="1">
    <source>
        <dbReference type="ARBA" id="ARBA00004141"/>
    </source>
</evidence>
<evidence type="ECO:0000256" key="4">
    <source>
        <dbReference type="ARBA" id="ARBA00022692"/>
    </source>
</evidence>
<dbReference type="FunFam" id="1.20.1250.20:FF:000078">
    <property type="entry name" value="MFS maltose transporter, putative"/>
    <property type="match status" value="1"/>
</dbReference>
<keyword evidence="12" id="KW-1185">Reference proteome</keyword>
<feature type="transmembrane region" description="Helical" evidence="9">
    <location>
        <begin position="443"/>
        <end position="465"/>
    </location>
</feature>
<dbReference type="Pfam" id="PF00083">
    <property type="entry name" value="Sugar_tr"/>
    <property type="match status" value="1"/>
</dbReference>
<comment type="subcellular location">
    <subcellularLocation>
        <location evidence="1">Membrane</location>
        <topology evidence="1">Multi-pass membrane protein</topology>
    </subcellularLocation>
</comment>
<organism evidence="11 12">
    <name type="scientific">Purpureocillium lavendulum</name>
    <dbReference type="NCBI Taxonomy" id="1247861"/>
    <lineage>
        <taxon>Eukaryota</taxon>
        <taxon>Fungi</taxon>
        <taxon>Dikarya</taxon>
        <taxon>Ascomycota</taxon>
        <taxon>Pezizomycotina</taxon>
        <taxon>Sordariomycetes</taxon>
        <taxon>Hypocreomycetidae</taxon>
        <taxon>Hypocreales</taxon>
        <taxon>Ophiocordycipitaceae</taxon>
        <taxon>Purpureocillium</taxon>
    </lineage>
</organism>
<reference evidence="11" key="1">
    <citation type="submission" date="2023-01" db="EMBL/GenBank/DDBJ databases">
        <title>The growth and conidiation of Purpureocillium lavendulum are regulated by nitrogen source and histone H3K14 acetylation.</title>
        <authorList>
            <person name="Tang P."/>
            <person name="Han J."/>
            <person name="Zhang C."/>
            <person name="Tang P."/>
            <person name="Qi F."/>
            <person name="Zhang K."/>
            <person name="Liang L."/>
        </authorList>
    </citation>
    <scope>NUCLEOTIDE SEQUENCE</scope>
    <source>
        <strain evidence="11">YMF1.00683</strain>
    </source>
</reference>
<feature type="transmembrane region" description="Helical" evidence="9">
    <location>
        <begin position="510"/>
        <end position="533"/>
    </location>
</feature>
<keyword evidence="3 7" id="KW-0813">Transport</keyword>
<dbReference type="InterPro" id="IPR005829">
    <property type="entry name" value="Sugar_transporter_CS"/>
</dbReference>
<evidence type="ECO:0000259" key="10">
    <source>
        <dbReference type="PROSITE" id="PS50850"/>
    </source>
</evidence>
<sequence length="619" mass="68235">MTLLKLPHRSRAADSRNDIAATPSRLANDSGPKHAVELDSETYHATPVMDQSRDTTSPGDEVNFFTPISSSAADTLWLPDLSTDFDDTKRRIRRGLAADKEMTFLNCCRRYPKAVGWTLLLFLTVVLEAYGKVVISGLLAFPTFKRKYGHPAPSLDKSPDEDVFEIAPEWQIGLQNAAVTCEIIGLLAHGYITYIIGYRKVLVGSLIWLCVAIFPAFFAQNIGTLVASQALCGLSWGVIQTLAATYAAEVVPSGLRAHILSNVNMCWVVGQLFGTGILRIFVDGTTEWSYRIPFALQWAFALPLLIGVCFAPDSPWWLIRHERPDDARDSLHRLSNRASVAINDTIALMEHTNAIEKKLNYGGATYMDLFKGANRRRTEISCVVWVCQAISGAIWAGYAPYFFEQAGFNPANSFNLSIGMYGLAILGGMIAWGLLLKIGRRTLYLAGLASAVVLLVVGGTVSATMGAHSGALWALGAVIILATFTYDLTLGPVCYILVAEVPSTRLRVKTVALARVAYNIVMIVNHVLVLTMLNPTGWNLEGKVCFVYAGAAFICLIWCYFRLPETKGLSYLELDILFEKRAPAAKFVQLRDRLANSAYFSMTDADRLRNTWHGWLAYS</sequence>
<feature type="compositionally biased region" description="Basic residues" evidence="8">
    <location>
        <begin position="1"/>
        <end position="10"/>
    </location>
</feature>
<dbReference type="PANTHER" id="PTHR48022">
    <property type="entry name" value="PLASTIDIC GLUCOSE TRANSPORTER 4"/>
    <property type="match status" value="1"/>
</dbReference>